<dbReference type="InterPro" id="IPR000073">
    <property type="entry name" value="AB_hydrolase_1"/>
</dbReference>
<dbReference type="Proteomes" id="UP001141552">
    <property type="component" value="Unassembled WGS sequence"/>
</dbReference>
<keyword evidence="3" id="KW-1185">Reference proteome</keyword>
<accession>A0A9Q0G9E2</accession>
<dbReference type="InterPro" id="IPR029058">
    <property type="entry name" value="AB_hydrolase_fold"/>
</dbReference>
<dbReference type="Gene3D" id="3.40.50.1820">
    <property type="entry name" value="alpha/beta hydrolase"/>
    <property type="match status" value="1"/>
</dbReference>
<reference evidence="2" key="1">
    <citation type="submission" date="2022-02" db="EMBL/GenBank/DDBJ databases">
        <authorList>
            <person name="Henning P.M."/>
            <person name="McCubbin A.G."/>
            <person name="Shore J.S."/>
        </authorList>
    </citation>
    <scope>NUCLEOTIDE SEQUENCE</scope>
    <source>
        <strain evidence="2">F60SS</strain>
        <tissue evidence="2">Leaves</tissue>
    </source>
</reference>
<evidence type="ECO:0000313" key="2">
    <source>
        <dbReference type="EMBL" id="KAJ4844835.1"/>
    </source>
</evidence>
<gene>
    <name evidence="2" type="ORF">Tsubulata_020580</name>
</gene>
<dbReference type="PANTHER" id="PTHR43139">
    <property type="entry name" value="SI:DKEY-122A22.2"/>
    <property type="match status" value="1"/>
</dbReference>
<dbReference type="EMBL" id="JAKUCV010001851">
    <property type="protein sequence ID" value="KAJ4844835.1"/>
    <property type="molecule type" value="Genomic_DNA"/>
</dbReference>
<organism evidence="2 3">
    <name type="scientific">Turnera subulata</name>
    <dbReference type="NCBI Taxonomy" id="218843"/>
    <lineage>
        <taxon>Eukaryota</taxon>
        <taxon>Viridiplantae</taxon>
        <taxon>Streptophyta</taxon>
        <taxon>Embryophyta</taxon>
        <taxon>Tracheophyta</taxon>
        <taxon>Spermatophyta</taxon>
        <taxon>Magnoliopsida</taxon>
        <taxon>eudicotyledons</taxon>
        <taxon>Gunneridae</taxon>
        <taxon>Pentapetalae</taxon>
        <taxon>rosids</taxon>
        <taxon>fabids</taxon>
        <taxon>Malpighiales</taxon>
        <taxon>Passifloraceae</taxon>
        <taxon>Turnera</taxon>
    </lineage>
</organism>
<sequence length="307" mass="34563">MLPSFLSFVSLYTSYLRRCFTSSGLSRQSIHIDDETTISIWGPNPDHLGPPPTSKPALVLIHGFGPVCLWQWRKQVQFFAPNFRLYVPDLVFFGDSMTKSGNRTEMFQAECVAKVLEKLGVERYSVVGTSYGGMVAYQVARLWPERVEKVVVASSGVNMRRRDNEELVKKANVDNVGDLMLPQQASQLRALLGVAVANKPLFGVPDFFLNDFIRKLYAENRNEKLELLKGLTIGKDDKVNISPLEQDVLLVWGEHDRIFPLEMAHELKGLIGKEVKLEVIKNAAHVPQLEQAALFNNIIKRFLCGSS</sequence>
<dbReference type="SUPFAM" id="SSF53474">
    <property type="entry name" value="alpha/beta-Hydrolases"/>
    <property type="match status" value="1"/>
</dbReference>
<dbReference type="AlphaFoldDB" id="A0A9Q0G9E2"/>
<evidence type="ECO:0000259" key="1">
    <source>
        <dbReference type="Pfam" id="PF00561"/>
    </source>
</evidence>
<reference evidence="2" key="2">
    <citation type="journal article" date="2023" name="Plants (Basel)">
        <title>Annotation of the Turnera subulata (Passifloraceae) Draft Genome Reveals the S-Locus Evolved after the Divergence of Turneroideae from Passifloroideae in a Stepwise Manner.</title>
        <authorList>
            <person name="Henning P.M."/>
            <person name="Roalson E.H."/>
            <person name="Mir W."/>
            <person name="McCubbin A.G."/>
            <person name="Shore J.S."/>
        </authorList>
    </citation>
    <scope>NUCLEOTIDE SEQUENCE</scope>
    <source>
        <strain evidence="2">F60SS</strain>
    </source>
</reference>
<dbReference type="PANTHER" id="PTHR43139:SF52">
    <property type="entry name" value="SI:DKEY-122A22.2"/>
    <property type="match status" value="1"/>
</dbReference>
<protein>
    <recommendedName>
        <fullName evidence="1">AB hydrolase-1 domain-containing protein</fullName>
    </recommendedName>
</protein>
<name>A0A9Q0G9E2_9ROSI</name>
<dbReference type="OrthoDB" id="6431331at2759"/>
<comment type="caution">
    <text evidence="2">The sequence shown here is derived from an EMBL/GenBank/DDBJ whole genome shotgun (WGS) entry which is preliminary data.</text>
</comment>
<dbReference type="Pfam" id="PF00561">
    <property type="entry name" value="Abhydrolase_1"/>
    <property type="match status" value="1"/>
</dbReference>
<proteinExistence type="predicted"/>
<dbReference type="InterPro" id="IPR052370">
    <property type="entry name" value="Meta-cleavage_hydrolase"/>
</dbReference>
<evidence type="ECO:0000313" key="3">
    <source>
        <dbReference type="Proteomes" id="UP001141552"/>
    </source>
</evidence>
<dbReference type="PRINTS" id="PR00111">
    <property type="entry name" value="ABHYDROLASE"/>
</dbReference>
<feature type="domain" description="AB hydrolase-1" evidence="1">
    <location>
        <begin position="56"/>
        <end position="290"/>
    </location>
</feature>